<sequence length="604" mass="66028">MKRKRGRKPAKKKAAAPAAAAAAESPSADSPSSPSTEATNSTPDQAEEDNAPPATQAPVAAAPEQPPPPPPSEPPQKPSAAAAAPVNSPLVDIPYAKPKVGAVYGRVKLKFKSSKPADPPPQQQQQGSTSSGAQVPAADAAKSESATAPEVVKEAVTEKAAVVTDEQASEPSDADKEKVVRKVGGIKIKSAGLSSVGNNTPDRKADPVDETTPSKQEAVSEGKEIEETMEPRSSQESEEKKSTPERQRDDKELTAAVEAIKKVMKMDAAEPFNVPVDPVALGIPDYLDIIDTPMDFGTICKNLERGDKYMNSEDVYKDVQFIWDNCTKYNSKGDYIIELMKRVKKGFMKYWLAAGLYSDMPDSGGNDNTGDEDAKGHSKNKSKNKKRRPGNDRHKSDCICAVCQVTRRKKERDEILAVVDNETAAMDSNTSDQHDMEGNSGAYNPGTHDTSSSQEQLPRTDVYKETAEADDSGIRMEDVGKFSRERPSGLPNPDYEDEGFRQGKEQVEYRDMNSNEENTSTQPNEYSDVENHQQKAQMETSQDVEMDEDYPMQENPSFLQLCASLFPSKQSSAFRVRHSLFCPRRRAPLKESPLHVAMASIMKR</sequence>
<feature type="compositionally biased region" description="Pro residues" evidence="3">
    <location>
        <begin position="64"/>
        <end position="77"/>
    </location>
</feature>
<feature type="compositionally biased region" description="Low complexity" evidence="3">
    <location>
        <begin position="15"/>
        <end position="35"/>
    </location>
</feature>
<dbReference type="PROSITE" id="PS50014">
    <property type="entry name" value="BROMODOMAIN_2"/>
    <property type="match status" value="1"/>
</dbReference>
<evidence type="ECO:0000256" key="2">
    <source>
        <dbReference type="PROSITE-ProRule" id="PRU00035"/>
    </source>
</evidence>
<dbReference type="Gene3D" id="1.20.920.10">
    <property type="entry name" value="Bromodomain-like"/>
    <property type="match status" value="1"/>
</dbReference>
<dbReference type="AlphaFoldDB" id="A0ABC9H0J4"/>
<gene>
    <name evidence="5" type="ORF">URODEC1_LOCUS120502</name>
</gene>
<feature type="compositionally biased region" description="Basic and acidic residues" evidence="3">
    <location>
        <begin position="461"/>
        <end position="487"/>
    </location>
</feature>
<dbReference type="SUPFAM" id="SSF47370">
    <property type="entry name" value="Bromodomain"/>
    <property type="match status" value="1"/>
</dbReference>
<feature type="compositionally biased region" description="Basic and acidic residues" evidence="3">
    <location>
        <begin position="218"/>
        <end position="252"/>
    </location>
</feature>
<feature type="compositionally biased region" description="Basic residues" evidence="3">
    <location>
        <begin position="1"/>
        <end position="14"/>
    </location>
</feature>
<dbReference type="SMART" id="SM00297">
    <property type="entry name" value="BROMO"/>
    <property type="match status" value="1"/>
</dbReference>
<dbReference type="PRINTS" id="PR00503">
    <property type="entry name" value="BROMODOMAIN"/>
</dbReference>
<dbReference type="Pfam" id="PF00439">
    <property type="entry name" value="Bromodomain"/>
    <property type="match status" value="1"/>
</dbReference>
<dbReference type="PROSITE" id="PS00633">
    <property type="entry name" value="BROMODOMAIN_1"/>
    <property type="match status" value="1"/>
</dbReference>
<feature type="region of interest" description="Disordered" evidence="3">
    <location>
        <begin position="1"/>
        <end position="85"/>
    </location>
</feature>
<dbReference type="InterPro" id="IPR018359">
    <property type="entry name" value="Bromodomain_CS"/>
</dbReference>
<evidence type="ECO:0000259" key="4">
    <source>
        <dbReference type="PROSITE" id="PS50014"/>
    </source>
</evidence>
<dbReference type="EMBL" id="CAXIPR030000767">
    <property type="protein sequence ID" value="CAM0146996.1"/>
    <property type="molecule type" value="Genomic_DNA"/>
</dbReference>
<feature type="compositionally biased region" description="Basic residues" evidence="3">
    <location>
        <begin position="377"/>
        <end position="388"/>
    </location>
</feature>
<evidence type="ECO:0000256" key="3">
    <source>
        <dbReference type="SAM" id="MobiDB-lite"/>
    </source>
</evidence>
<organism evidence="5 6">
    <name type="scientific">Urochloa decumbens</name>
    <dbReference type="NCBI Taxonomy" id="240449"/>
    <lineage>
        <taxon>Eukaryota</taxon>
        <taxon>Viridiplantae</taxon>
        <taxon>Streptophyta</taxon>
        <taxon>Embryophyta</taxon>
        <taxon>Tracheophyta</taxon>
        <taxon>Spermatophyta</taxon>
        <taxon>Magnoliopsida</taxon>
        <taxon>Liliopsida</taxon>
        <taxon>Poales</taxon>
        <taxon>Poaceae</taxon>
        <taxon>PACMAD clade</taxon>
        <taxon>Panicoideae</taxon>
        <taxon>Panicodae</taxon>
        <taxon>Paniceae</taxon>
        <taxon>Melinidinae</taxon>
        <taxon>Urochloa</taxon>
    </lineage>
</organism>
<evidence type="ECO:0000313" key="6">
    <source>
        <dbReference type="Proteomes" id="UP001497457"/>
    </source>
</evidence>
<keyword evidence="1 2" id="KW-0103">Bromodomain</keyword>
<dbReference type="PANTHER" id="PTHR47809:SF2">
    <property type="entry name" value="DNA-BINDING BROMODOMAIN-CONTAINING PROTEIN"/>
    <property type="match status" value="1"/>
</dbReference>
<dbReference type="InterPro" id="IPR001487">
    <property type="entry name" value="Bromodomain"/>
</dbReference>
<feature type="region of interest" description="Disordered" evidence="3">
    <location>
        <begin position="161"/>
        <end position="180"/>
    </location>
</feature>
<feature type="compositionally biased region" description="Polar residues" evidence="3">
    <location>
        <begin position="447"/>
        <end position="457"/>
    </location>
</feature>
<feature type="region of interest" description="Disordered" evidence="3">
    <location>
        <begin position="419"/>
        <end position="500"/>
    </location>
</feature>
<feature type="compositionally biased region" description="Low complexity" evidence="3">
    <location>
        <begin position="51"/>
        <end position="63"/>
    </location>
</feature>
<name>A0ABC9H0J4_9POAL</name>
<feature type="region of interest" description="Disordered" evidence="3">
    <location>
        <begin position="364"/>
        <end position="394"/>
    </location>
</feature>
<dbReference type="Proteomes" id="UP001497457">
    <property type="component" value="Unassembled WGS sequence"/>
</dbReference>
<dbReference type="InterPro" id="IPR036427">
    <property type="entry name" value="Bromodomain-like_sf"/>
</dbReference>
<feature type="region of interest" description="Disordered" evidence="3">
    <location>
        <begin position="111"/>
        <end position="154"/>
    </location>
</feature>
<dbReference type="PANTHER" id="PTHR47809">
    <property type="entry name" value="DNA-BINDING BROMODOMAIN-CONTAINING PROTEIN"/>
    <property type="match status" value="1"/>
</dbReference>
<accession>A0ABC9H0J4</accession>
<feature type="domain" description="Bromo" evidence="4">
    <location>
        <begin position="264"/>
        <end position="337"/>
    </location>
</feature>
<proteinExistence type="predicted"/>
<reference evidence="5 6" key="1">
    <citation type="submission" date="2024-10" db="EMBL/GenBank/DDBJ databases">
        <authorList>
            <person name="Ryan C."/>
        </authorList>
    </citation>
    <scope>NUCLEOTIDE SEQUENCE [LARGE SCALE GENOMIC DNA]</scope>
</reference>
<comment type="caution">
    <text evidence="5">The sequence shown here is derived from an EMBL/GenBank/DDBJ whole genome shotgun (WGS) entry which is preliminary data.</text>
</comment>
<feature type="compositionally biased region" description="Low complexity" evidence="3">
    <location>
        <begin position="123"/>
        <end position="150"/>
    </location>
</feature>
<evidence type="ECO:0000313" key="5">
    <source>
        <dbReference type="EMBL" id="CAM0146996.1"/>
    </source>
</evidence>
<keyword evidence="6" id="KW-1185">Reference proteome</keyword>
<protein>
    <recommendedName>
        <fullName evidence="4">Bromo domain-containing protein</fullName>
    </recommendedName>
</protein>
<evidence type="ECO:0000256" key="1">
    <source>
        <dbReference type="ARBA" id="ARBA00023117"/>
    </source>
</evidence>
<feature type="region of interest" description="Disordered" evidence="3">
    <location>
        <begin position="190"/>
        <end position="252"/>
    </location>
</feature>